<dbReference type="AlphaFoldDB" id="A0A8H5GJQ5"/>
<dbReference type="GO" id="GO:0050661">
    <property type="term" value="F:NADP binding"/>
    <property type="evidence" value="ECO:0007669"/>
    <property type="project" value="InterPro"/>
</dbReference>
<dbReference type="Gene3D" id="3.20.20.70">
    <property type="entry name" value="Aldolase class I"/>
    <property type="match status" value="1"/>
</dbReference>
<reference evidence="2 3" key="1">
    <citation type="journal article" date="2020" name="ISME J.">
        <title>Uncovering the hidden diversity of litter-decomposition mechanisms in mushroom-forming fungi.</title>
        <authorList>
            <person name="Floudas D."/>
            <person name="Bentzer J."/>
            <person name="Ahren D."/>
            <person name="Johansson T."/>
            <person name="Persson P."/>
            <person name="Tunlid A."/>
        </authorList>
    </citation>
    <scope>NUCLEOTIDE SEQUENCE [LARGE SCALE GENOMIC DNA]</scope>
    <source>
        <strain evidence="2 3">CBS 291.85</strain>
    </source>
</reference>
<dbReference type="EMBL" id="JAACJM010000025">
    <property type="protein sequence ID" value="KAF5365996.1"/>
    <property type="molecule type" value="Genomic_DNA"/>
</dbReference>
<protein>
    <submittedName>
        <fullName evidence="2">Uncharacterized protein</fullName>
    </submittedName>
</protein>
<dbReference type="PANTHER" id="PTHR43303">
    <property type="entry name" value="NADPH DEHYDROGENASE C23G7.10C-RELATED"/>
    <property type="match status" value="1"/>
</dbReference>
<organism evidence="2 3">
    <name type="scientific">Tetrapyrgos nigripes</name>
    <dbReference type="NCBI Taxonomy" id="182062"/>
    <lineage>
        <taxon>Eukaryota</taxon>
        <taxon>Fungi</taxon>
        <taxon>Dikarya</taxon>
        <taxon>Basidiomycota</taxon>
        <taxon>Agaricomycotina</taxon>
        <taxon>Agaricomycetes</taxon>
        <taxon>Agaricomycetidae</taxon>
        <taxon>Agaricales</taxon>
        <taxon>Marasmiineae</taxon>
        <taxon>Marasmiaceae</taxon>
        <taxon>Tetrapyrgos</taxon>
    </lineage>
</organism>
<dbReference type="GO" id="GO:0010181">
    <property type="term" value="F:FMN binding"/>
    <property type="evidence" value="ECO:0007669"/>
    <property type="project" value="InterPro"/>
</dbReference>
<dbReference type="OrthoDB" id="72788at2759"/>
<keyword evidence="3" id="KW-1185">Reference proteome</keyword>
<dbReference type="InterPro" id="IPR044152">
    <property type="entry name" value="YqjM-like"/>
</dbReference>
<comment type="cofactor">
    <cofactor evidence="1">
        <name>FMN</name>
        <dbReference type="ChEBI" id="CHEBI:58210"/>
    </cofactor>
</comment>
<name>A0A8H5GJQ5_9AGAR</name>
<dbReference type="Proteomes" id="UP000559256">
    <property type="component" value="Unassembled WGS sequence"/>
</dbReference>
<proteinExistence type="predicted"/>
<sequence length="215" mass="24130">MANGAYRRARFSWIRLDLHRRYRRHTRRNTPQDLGLWQDSQIEPIKLLSSNSSISPVLKVRESEFNSAMPVVEFLLPTAWKILTSPAGKNEDTIRLVSILADHGVDFLDVSSAGNSIKQTVKILGAQQLYSAEVKRAVGNKILVGTVGDIKSGLQAEKYLQENVADAVFGVRYAQKEPDVVWKFAEELGISRIHVAHQIGWGLARSSRPRLTLEI</sequence>
<dbReference type="SUPFAM" id="SSF51395">
    <property type="entry name" value="FMN-linked oxidoreductases"/>
    <property type="match status" value="1"/>
</dbReference>
<dbReference type="InterPro" id="IPR013785">
    <property type="entry name" value="Aldolase_TIM"/>
</dbReference>
<evidence type="ECO:0000313" key="3">
    <source>
        <dbReference type="Proteomes" id="UP000559256"/>
    </source>
</evidence>
<dbReference type="PANTHER" id="PTHR43303:SF4">
    <property type="entry name" value="NADPH DEHYDROGENASE C23G7.10C-RELATED"/>
    <property type="match status" value="1"/>
</dbReference>
<comment type="caution">
    <text evidence="2">The sequence shown here is derived from an EMBL/GenBank/DDBJ whole genome shotgun (WGS) entry which is preliminary data.</text>
</comment>
<evidence type="ECO:0000313" key="2">
    <source>
        <dbReference type="EMBL" id="KAF5365996.1"/>
    </source>
</evidence>
<dbReference type="GO" id="GO:0003959">
    <property type="term" value="F:NADPH dehydrogenase activity"/>
    <property type="evidence" value="ECO:0007669"/>
    <property type="project" value="InterPro"/>
</dbReference>
<gene>
    <name evidence="2" type="ORF">D9758_006694</name>
</gene>
<evidence type="ECO:0000256" key="1">
    <source>
        <dbReference type="ARBA" id="ARBA00001917"/>
    </source>
</evidence>
<accession>A0A8H5GJQ5</accession>